<dbReference type="InterPro" id="IPR036873">
    <property type="entry name" value="Rhodanese-like_dom_sf"/>
</dbReference>
<dbReference type="SUPFAM" id="SSF52821">
    <property type="entry name" value="Rhodanese/Cell cycle control phosphatase"/>
    <property type="match status" value="2"/>
</dbReference>
<feature type="domain" description="Rhodanese" evidence="2">
    <location>
        <begin position="39"/>
        <end position="159"/>
    </location>
</feature>
<feature type="domain" description="Rhodanese" evidence="2">
    <location>
        <begin position="188"/>
        <end position="303"/>
    </location>
</feature>
<dbReference type="AlphaFoldDB" id="A0A5B8R819"/>
<protein>
    <submittedName>
        <fullName evidence="3">Sulfur carrier protein TtuD</fullName>
    </submittedName>
</protein>
<dbReference type="PANTHER" id="PTHR43855:SF1">
    <property type="entry name" value="THIOSULFATE SULFURTRANSFERASE"/>
    <property type="match status" value="1"/>
</dbReference>
<dbReference type="Pfam" id="PF00581">
    <property type="entry name" value="Rhodanese"/>
    <property type="match status" value="2"/>
</dbReference>
<evidence type="ECO:0000313" key="3">
    <source>
        <dbReference type="EMBL" id="QEA05269.1"/>
    </source>
</evidence>
<dbReference type="SMART" id="SM00450">
    <property type="entry name" value="RHOD"/>
    <property type="match status" value="2"/>
</dbReference>
<dbReference type="InterPro" id="IPR001763">
    <property type="entry name" value="Rhodanese-like_dom"/>
</dbReference>
<dbReference type="Gene3D" id="3.40.250.10">
    <property type="entry name" value="Rhodanese-like domain"/>
    <property type="match status" value="2"/>
</dbReference>
<sequence length="318" mass="33732">MIRNMFRAGVALAVLLAGGVAAAAVPPLVGPDWLAGHRGDADVAVLDVRSPIDGGDEVAFADGHIPGSVDAGYTSHPWRVTKDGVVGKLPPVSELESLVGGLGVDNGDTVVIVPAGTGPTDFGSAARVYWTFRVLGHDRVTILNGGYRGWVAAGNEVATGTVSPQPGDFDADFREGMVVSTRDVENAETRGIQLVDARPSDYFKGDKKHPEARVAGTIPDAVNIQHQRFLSGGDVWRFDQDRVDAVLGDVSLDGDRRPVSFCNTGHWASTTWFALSEVRGEDNVGLYDGSMVEWTADESHPVQVAKQGLARILDFFGG</sequence>
<dbReference type="EMBL" id="MN079098">
    <property type="protein sequence ID" value="QEA05269.1"/>
    <property type="molecule type" value="Genomic_DNA"/>
</dbReference>
<dbReference type="PANTHER" id="PTHR43855">
    <property type="entry name" value="THIOSULFATE SULFURTRANSFERASE"/>
    <property type="match status" value="1"/>
</dbReference>
<accession>A0A5B8R819</accession>
<proteinExistence type="predicted"/>
<gene>
    <name evidence="3" type="primary">ttuD_2</name>
    <name evidence="3" type="ORF">KBTEX_01589</name>
</gene>
<name>A0A5B8R819_9ZZZZ</name>
<keyword evidence="1" id="KW-0677">Repeat</keyword>
<evidence type="ECO:0000256" key="1">
    <source>
        <dbReference type="ARBA" id="ARBA00022737"/>
    </source>
</evidence>
<organism evidence="3">
    <name type="scientific">uncultured organism</name>
    <dbReference type="NCBI Taxonomy" id="155900"/>
    <lineage>
        <taxon>unclassified sequences</taxon>
        <taxon>environmental samples</taxon>
    </lineage>
</organism>
<dbReference type="CDD" id="cd01448">
    <property type="entry name" value="TST_Repeat_1"/>
    <property type="match status" value="1"/>
</dbReference>
<dbReference type="InterPro" id="IPR051126">
    <property type="entry name" value="Thiosulfate_sulfurtransferase"/>
</dbReference>
<evidence type="ECO:0000259" key="2">
    <source>
        <dbReference type="PROSITE" id="PS50206"/>
    </source>
</evidence>
<reference evidence="3" key="1">
    <citation type="submission" date="2019-06" db="EMBL/GenBank/DDBJ databases">
        <authorList>
            <person name="Murdoch R.W."/>
            <person name="Fathepure B."/>
        </authorList>
    </citation>
    <scope>NUCLEOTIDE SEQUENCE</scope>
</reference>
<dbReference type="PROSITE" id="PS50206">
    <property type="entry name" value="RHODANESE_3"/>
    <property type="match status" value="2"/>
</dbReference>